<keyword evidence="1" id="KW-0378">Hydrolase</keyword>
<accession>M9P853</accession>
<gene>
    <name evidence="1" type="primary">orf216</name>
</gene>
<geneLocation type="plastid" evidence="1"/>
<name>M9P853_9CHLO</name>
<evidence type="ECO:0000313" key="1">
    <source>
        <dbReference type="EMBL" id="AFY64420.1"/>
    </source>
</evidence>
<sequence>MTQRLTKETLEQLATERNHVLLSTDFEQEYKSVKSVMKFKCLTCNTEFQCTVHSYKNAKKTGCPTCKKITASNTHKGKVVSEQTRALIGKKASERPGLLLGVTGENHPRYKGGYGRDKDQRSNADYIWINAVKKLYNRTCVLTGVKTKLVCHHLEGWSICPERRYDINNGVCITEDVHKKFHNFYGYGNNTEVQFAEFCEKNFNINWYALKERYLN</sequence>
<proteinExistence type="predicted"/>
<dbReference type="GeneID" id="15332309"/>
<keyword evidence="1" id="KW-0540">Nuclease</keyword>
<dbReference type="GO" id="GO:0004519">
    <property type="term" value="F:endonuclease activity"/>
    <property type="evidence" value="ECO:0007669"/>
    <property type="project" value="UniProtKB-KW"/>
</dbReference>
<dbReference type="AlphaFoldDB" id="M9P853"/>
<dbReference type="GeneID" id="15332257"/>
<dbReference type="EMBL" id="JX977846">
    <property type="protein sequence ID" value="AFY64461.1"/>
    <property type="molecule type" value="Genomic_DNA"/>
</dbReference>
<reference evidence="1" key="1">
    <citation type="journal article" date="2013" name="Mol. Biol. Evol.">
        <title>Organelle genome complexity scales positively with organism size in volvocine green algae.</title>
        <authorList>
            <person name="Smith D.R."/>
            <person name="Hamaji T."/>
            <person name="Olson B.J."/>
            <person name="Durand P.M."/>
            <person name="Ferris P."/>
            <person name="Michod R.E."/>
            <person name="Featherston J."/>
            <person name="Nozaki H."/>
            <person name="Keeling P.J."/>
        </authorList>
    </citation>
    <scope>NUCLEOTIDE SEQUENCE</scope>
    <source>
        <strain evidence="1">NIES-1363</strain>
    </source>
</reference>
<dbReference type="RefSeq" id="YP_007890197.1">
    <property type="nucleotide sequence ID" value="NC_021109.1"/>
</dbReference>
<dbReference type="EMBL" id="JX977846">
    <property type="protein sequence ID" value="AFY64420.1"/>
    <property type="molecule type" value="Genomic_DNA"/>
</dbReference>
<protein>
    <submittedName>
        <fullName evidence="1">Putative site-specific DNA endonuclease</fullName>
    </submittedName>
</protein>
<keyword evidence="1" id="KW-0255">Endonuclease</keyword>
<organism evidence="1">
    <name type="scientific">Pleodorina starrii</name>
    <dbReference type="NCBI Taxonomy" id="330485"/>
    <lineage>
        <taxon>Eukaryota</taxon>
        <taxon>Viridiplantae</taxon>
        <taxon>Chlorophyta</taxon>
        <taxon>core chlorophytes</taxon>
        <taxon>Chlorophyceae</taxon>
        <taxon>CS clade</taxon>
        <taxon>Chlamydomonadales</taxon>
        <taxon>Volvocaceae</taxon>
        <taxon>Pleodorina</taxon>
    </lineage>
</organism>
<dbReference type="RefSeq" id="YP_007890149.1">
    <property type="nucleotide sequence ID" value="NC_021109.1"/>
</dbReference>
<keyword evidence="1" id="KW-0934">Plastid</keyword>